<accession>A0A0Q3VGA9</accession>
<comment type="caution">
    <text evidence="1">The sequence shown here is derived from an EMBL/GenBank/DDBJ whole genome shotgun (WGS) entry which is preliminary data.</text>
</comment>
<name>A0A0Q3VGA9_9BACI</name>
<evidence type="ECO:0000313" key="1">
    <source>
        <dbReference type="EMBL" id="KQL19018.1"/>
    </source>
</evidence>
<dbReference type="AlphaFoldDB" id="A0A0Q3VGA9"/>
<evidence type="ECO:0000313" key="2">
    <source>
        <dbReference type="Proteomes" id="UP000050996"/>
    </source>
</evidence>
<dbReference type="PATRIC" id="fig|1637975.4.peg.1948"/>
<dbReference type="Proteomes" id="UP000050996">
    <property type="component" value="Unassembled WGS sequence"/>
</dbReference>
<reference evidence="1 2" key="1">
    <citation type="submission" date="2015-09" db="EMBL/GenBank/DDBJ databases">
        <title>Genome sequencing project for genomic taxonomy and phylogenomics of Bacillus-like bacteria.</title>
        <authorList>
            <person name="Liu B."/>
            <person name="Wang J."/>
            <person name="Zhu Y."/>
            <person name="Liu G."/>
            <person name="Chen Q."/>
            <person name="Chen Z."/>
            <person name="Lan J."/>
            <person name="Che J."/>
            <person name="Ge C."/>
            <person name="Shi H."/>
            <person name="Pan Z."/>
            <person name="Liu X."/>
        </authorList>
    </citation>
    <scope>NUCLEOTIDE SEQUENCE [LARGE SCALE GENOMIC DNA]</scope>
    <source>
        <strain evidence="1 2">FJAT-18043</strain>
    </source>
</reference>
<keyword evidence="2" id="KW-1185">Reference proteome</keyword>
<sequence>MATSQNPSIMYRAIIRQLAANSCKLKIIFITAILPKMKQISMLYTKVDFRFRLIAFRGVGGEPPRHISACGVSPVPLIP</sequence>
<dbReference type="EMBL" id="LJIX01000006">
    <property type="protein sequence ID" value="KQL19018.1"/>
    <property type="molecule type" value="Genomic_DNA"/>
</dbReference>
<protein>
    <submittedName>
        <fullName evidence="1">Uncharacterized protein</fullName>
    </submittedName>
</protein>
<proteinExistence type="predicted"/>
<gene>
    <name evidence="1" type="ORF">AN957_10795</name>
</gene>
<organism evidence="1 2">
    <name type="scientific">Cytobacillus solani</name>
    <dbReference type="NCBI Taxonomy" id="1637975"/>
    <lineage>
        <taxon>Bacteria</taxon>
        <taxon>Bacillati</taxon>
        <taxon>Bacillota</taxon>
        <taxon>Bacilli</taxon>
        <taxon>Bacillales</taxon>
        <taxon>Bacillaceae</taxon>
        <taxon>Cytobacillus</taxon>
    </lineage>
</organism>